<dbReference type="EMBL" id="CP036455">
    <property type="protein sequence ID" value="QBI56154.1"/>
    <property type="molecule type" value="Genomic_DNA"/>
</dbReference>
<dbReference type="Gene3D" id="3.40.50.720">
    <property type="entry name" value="NAD(P)-binding Rossmann-like Domain"/>
    <property type="match status" value="1"/>
</dbReference>
<dbReference type="InterPro" id="IPR002347">
    <property type="entry name" value="SDR_fam"/>
</dbReference>
<sequence>MTALLVSGASGTLGQILLAHLEPAFPRIIAVSRSRPAGLRPSDTFISADLSTHGGIADACSAVSTPITGVVLATGIDSRRSLTDLADSDFDTCMRTNCLSQLRLLAAAATHRAAASPLPVAVISSDVVGGSTTATLVYAASKAALEDGARHAVADDEAMPLLLMRLPDIGVPMGTPRDTPRPEPAPAARDAAECATAFLTTPPPTPAVRMWHHA</sequence>
<gene>
    <name evidence="1" type="ORF">EKD16_22005</name>
</gene>
<dbReference type="Proteomes" id="UP000292235">
    <property type="component" value="Chromosome"/>
</dbReference>
<dbReference type="RefSeq" id="WP_165498629.1">
    <property type="nucleotide sequence ID" value="NZ_CP036455.1"/>
</dbReference>
<dbReference type="SUPFAM" id="SSF51735">
    <property type="entry name" value="NAD(P)-binding Rossmann-fold domains"/>
    <property type="match status" value="1"/>
</dbReference>
<dbReference type="AlphaFoldDB" id="A0A4P6Q9Y8"/>
<accession>A0A4P6Q9Y8</accession>
<dbReference type="InterPro" id="IPR036291">
    <property type="entry name" value="NAD(P)-bd_dom_sf"/>
</dbReference>
<proteinExistence type="predicted"/>
<protein>
    <submittedName>
        <fullName evidence="1">Short chain dehydrogenase</fullName>
    </submittedName>
</protein>
<dbReference type="Pfam" id="PF00106">
    <property type="entry name" value="adh_short"/>
    <property type="match status" value="1"/>
</dbReference>
<evidence type="ECO:0000313" key="1">
    <source>
        <dbReference type="EMBL" id="QBI56154.1"/>
    </source>
</evidence>
<reference evidence="1 2" key="1">
    <citation type="submission" date="2019-02" db="EMBL/GenBank/DDBJ databases">
        <authorList>
            <person name="Khodamoradi S."/>
            <person name="Hahnke R.L."/>
            <person name="Kaempfer P."/>
            <person name="Schumann P."/>
            <person name="Rohde M."/>
            <person name="Steinert M."/>
            <person name="Luzhetskyy A."/>
            <person name="Wink J."/>
            <person name="Ruckert C."/>
        </authorList>
    </citation>
    <scope>NUCLEOTIDE SEQUENCE [LARGE SCALE GENOMIC DNA]</scope>
    <source>
        <strain evidence="1 2">M2</strain>
    </source>
</reference>
<name>A0A4P6Q9Y8_9ACTN</name>
<dbReference type="KEGG" id="strr:EKD16_22005"/>
<organism evidence="1 2">
    <name type="scientific">Streptomonospora litoralis</name>
    <dbReference type="NCBI Taxonomy" id="2498135"/>
    <lineage>
        <taxon>Bacteria</taxon>
        <taxon>Bacillati</taxon>
        <taxon>Actinomycetota</taxon>
        <taxon>Actinomycetes</taxon>
        <taxon>Streptosporangiales</taxon>
        <taxon>Nocardiopsidaceae</taxon>
        <taxon>Streptomonospora</taxon>
    </lineage>
</organism>
<evidence type="ECO:0000313" key="2">
    <source>
        <dbReference type="Proteomes" id="UP000292235"/>
    </source>
</evidence>
<keyword evidence="2" id="KW-1185">Reference proteome</keyword>